<gene>
    <name evidence="1" type="ORF">Cvel_12911</name>
</gene>
<sequence>MRNCELCKQANGRTECRVCRRRATLQAPLLGGRNCDEPINIHPVQIPTRIGGLVYPPLVVPCIRSDDRGECAEFQMHRCKVLGNNRRPAGSLGRCVYGCEDGFFPHTHLCLRTCPDPEAKECNQMGISVSCKKPDWGIPPNSRDGRCSPCPGCAHGCDHHTKICHRPPQGRGQKCNIGSVPVTQKMVEDNQFAFNNVFQAGGRPYQAVNLWGPSCFNVCSLRCNGKCHEDTGGCQCVANYYTPNGGAPCSAACPYCNHGCISGGPPIAGAMMVGGGQPQGPPGLCFPDPSRRPNTMCGTGIDARGQRFYTWGPYCNQACPPGCVGKCDEGTRKCLGVPNPETKKCDGDVDPKTGQCAACKRGFFGPWCEQQCSTAGIECYKDACVLDHQTSFLRCILCAPQCKTHGKGAQCNEDGSCAVCNPGFYGKYCEYECACRNKGADPNICPTDWDRFPNRRPAIGYFYGNGNAFVPLPQLQIGGVAPGSGKGGVVLPGNAGELPVGGVAEPGRGMGQVILGGPLEPGKGFVHMQVGGPSYRVTCTGQKCPQALVPFITGRPVGGGGQGGEGQCPFFRKLDDTKKVVGPAGEVQFEYAGPGTGVDPSGWGQTDLTCTEYPKIDDVEAEGATIDVNGKGQEACPFCLTPEFSANVPRWALGPGNQLPTGKGFFVAPGVNGVFYPQVFGQEVQKPSADMQKLFSAGAAARLSCSGIGCPPLAVGCLPWEPDCRYKRVRRETRGEKGEVVIYLESEARPDGTAAQDEIMFLCEGSADGVECPIGVRACWTLQQCRSPGMPGPPGVMLPGPNGPVQVGGHGAGGVILGDGSISPGTGDVIVPNMMRPGAGGVVLGGVGEMSPQGNFPQGGAGGMVSPGGMPQTGGMGYPPSTGNGGTVLVGTGPYGGWIGGHGFGGTPHQGMGVPTGKGTLVLGALPENMQKPLSRRQDLIHVLPLGQFVNLNAKLGGNGMGSGEVKLLPSISKNRVLVCRSNAECPKRLIECTGGGNCDFAPMDRNPEDPCVYAPAADLGAERNPYVVIELYGERNCPVGYNRKRGEGENMFPVNVRTPSDKPGFYFYLPRPNMPHIEGDGGQLLIPGETFYPNVAFVDVSGTPGKCPEGLNICPFNRPCSFPLKAGGKGKGTGQQAPAGVGVVNVYAPEKGGAAGDKHEGCEVQCVGVHCPHGVEPCYGGADECGFVTLTPQDSGGAVKTGKGAVVLSPFALWTEQPAPKDHLQMFPMVYCTGHGCPKGAGVCDPDKDGGGGCFGRAGDPEVSPDGKAVKVTFGNPQTGQGFVCLSKSRASPHPKTGQGDDCAPGYAICTGGDCALPVGVGANLPAAGMGVVYLPPQDSVVWCTGRLCPQPGFFVPCEVGDKDCPFDRDTPVQVMPQGEIRDQALPVSYTPAGIDGTPDVVYRCVGACPYGIRPVADLGDTEFFKKAGAGMMQIPTAPGMGYFGYNKLPKRNQIDVYGPTPQSDGLWFGYALPDQPQWPEKKCEGPECGRCLVCEQMNGVPTECEKGFWGPFCRSPCPKECEGDGKCDVNTGFCKCKPGSFWHQAVVGTPQCSPCPENCAEGCNADGMCKGGCDGERFFGRFCENPCPFNCGSRQCDQKGFCTSSKCSDNRFWGPQCSYPCSVGCPEGTCQKENGHCALLGTDGQMRAYGCRAGRNGEPGWHGLACDKRCDPFCKSCVGPKEDQCTLCHDSHAAIVRDPSKPASCRMCIGGGLQVPQYDDMCMCDSRGPFPKKMKADGTDPEVFLWFEKVQGMALKKWKWCIMTCAKGYVETFDQAGPVCSKVETSLVGPASASTTESKSKPSVAFLQTGTSKTKRIRSHRNTSTVGGGSLSLALLEEGQLEETELEMCQRQLSLLEEKVNQQ</sequence>
<proteinExistence type="predicted"/>
<accession>A0A0G4IBV5</accession>
<organism evidence="1">
    <name type="scientific">Chromera velia CCMP2878</name>
    <dbReference type="NCBI Taxonomy" id="1169474"/>
    <lineage>
        <taxon>Eukaryota</taxon>
        <taxon>Sar</taxon>
        <taxon>Alveolata</taxon>
        <taxon>Colpodellida</taxon>
        <taxon>Chromeraceae</taxon>
        <taxon>Chromera</taxon>
    </lineage>
</organism>
<protein>
    <submittedName>
        <fullName evidence="1">Uncharacterized protein</fullName>
    </submittedName>
</protein>
<name>A0A0G4IBV5_9ALVE</name>
<dbReference type="VEuPathDB" id="CryptoDB:Cvel_12911"/>
<dbReference type="EMBL" id="CDMZ01005802">
    <property type="protein sequence ID" value="CEM54618.1"/>
    <property type="molecule type" value="Genomic_DNA"/>
</dbReference>
<reference evidence="1" key="1">
    <citation type="submission" date="2014-11" db="EMBL/GenBank/DDBJ databases">
        <authorList>
            <person name="Otto D Thomas"/>
            <person name="Naeem Raeece"/>
        </authorList>
    </citation>
    <scope>NUCLEOTIDE SEQUENCE</scope>
</reference>
<evidence type="ECO:0000313" key="1">
    <source>
        <dbReference type="EMBL" id="CEM54618.1"/>
    </source>
</evidence>